<evidence type="ECO:0000256" key="5">
    <source>
        <dbReference type="ARBA" id="ARBA00023136"/>
    </source>
</evidence>
<feature type="transmembrane region" description="Helical" evidence="7">
    <location>
        <begin position="403"/>
        <end position="422"/>
    </location>
</feature>
<reference evidence="10" key="1">
    <citation type="journal article" date="2023" name="Mol. Phylogenet. Evol.">
        <title>Genome-scale phylogeny and comparative genomics of the fungal order Sordariales.</title>
        <authorList>
            <person name="Hensen N."/>
            <person name="Bonometti L."/>
            <person name="Westerberg I."/>
            <person name="Brannstrom I.O."/>
            <person name="Guillou S."/>
            <person name="Cros-Aarteil S."/>
            <person name="Calhoun S."/>
            <person name="Haridas S."/>
            <person name="Kuo A."/>
            <person name="Mondo S."/>
            <person name="Pangilinan J."/>
            <person name="Riley R."/>
            <person name="LaButti K."/>
            <person name="Andreopoulos B."/>
            <person name="Lipzen A."/>
            <person name="Chen C."/>
            <person name="Yan M."/>
            <person name="Daum C."/>
            <person name="Ng V."/>
            <person name="Clum A."/>
            <person name="Steindorff A."/>
            <person name="Ohm R.A."/>
            <person name="Martin F."/>
            <person name="Silar P."/>
            <person name="Natvig D.O."/>
            <person name="Lalanne C."/>
            <person name="Gautier V."/>
            <person name="Ament-Velasquez S.L."/>
            <person name="Kruys A."/>
            <person name="Hutchinson M.I."/>
            <person name="Powell A.J."/>
            <person name="Barry K."/>
            <person name="Miller A.N."/>
            <person name="Grigoriev I.V."/>
            <person name="Debuchy R."/>
            <person name="Gladieux P."/>
            <person name="Hiltunen Thoren M."/>
            <person name="Johannesson H."/>
        </authorList>
    </citation>
    <scope>NUCLEOTIDE SEQUENCE [LARGE SCALE GENOMIC DNA]</scope>
    <source>
        <strain evidence="10">CBS 284.82</strain>
    </source>
</reference>
<comment type="caution">
    <text evidence="9">The sequence shown here is derived from an EMBL/GenBank/DDBJ whole genome shotgun (WGS) entry which is preliminary data.</text>
</comment>
<dbReference type="GO" id="GO:0022857">
    <property type="term" value="F:transmembrane transporter activity"/>
    <property type="evidence" value="ECO:0007669"/>
    <property type="project" value="InterPro"/>
</dbReference>
<comment type="subcellular location">
    <subcellularLocation>
        <location evidence="1">Membrane</location>
        <topology evidence="1">Multi-pass membrane protein</topology>
    </subcellularLocation>
</comment>
<feature type="compositionally biased region" description="Basic and acidic residues" evidence="6">
    <location>
        <begin position="32"/>
        <end position="42"/>
    </location>
</feature>
<feature type="transmembrane region" description="Helical" evidence="7">
    <location>
        <begin position="342"/>
        <end position="362"/>
    </location>
</feature>
<dbReference type="Gene3D" id="1.20.1720.10">
    <property type="entry name" value="Multidrug resistance protein D"/>
    <property type="match status" value="1"/>
</dbReference>
<feature type="transmembrane region" description="Helical" evidence="7">
    <location>
        <begin position="434"/>
        <end position="456"/>
    </location>
</feature>
<evidence type="ECO:0000256" key="2">
    <source>
        <dbReference type="ARBA" id="ARBA00022448"/>
    </source>
</evidence>
<keyword evidence="10" id="KW-1185">Reference proteome</keyword>
<organism evidence="9 10">
    <name type="scientific">Parachaetomium inaequale</name>
    <dbReference type="NCBI Taxonomy" id="2588326"/>
    <lineage>
        <taxon>Eukaryota</taxon>
        <taxon>Fungi</taxon>
        <taxon>Dikarya</taxon>
        <taxon>Ascomycota</taxon>
        <taxon>Pezizomycotina</taxon>
        <taxon>Sordariomycetes</taxon>
        <taxon>Sordariomycetidae</taxon>
        <taxon>Sordariales</taxon>
        <taxon>Chaetomiaceae</taxon>
        <taxon>Parachaetomium</taxon>
    </lineage>
</organism>
<feature type="compositionally biased region" description="Basic and acidic residues" evidence="6">
    <location>
        <begin position="590"/>
        <end position="602"/>
    </location>
</feature>
<accession>A0AAN6SLP5</accession>
<dbReference type="InterPro" id="IPR011701">
    <property type="entry name" value="MFS"/>
</dbReference>
<dbReference type="InterPro" id="IPR036259">
    <property type="entry name" value="MFS_trans_sf"/>
</dbReference>
<dbReference type="Pfam" id="PF07690">
    <property type="entry name" value="MFS_1"/>
    <property type="match status" value="1"/>
</dbReference>
<feature type="transmembrane region" description="Helical" evidence="7">
    <location>
        <begin position="538"/>
        <end position="559"/>
    </location>
</feature>
<feature type="transmembrane region" description="Helical" evidence="7">
    <location>
        <begin position="374"/>
        <end position="396"/>
    </location>
</feature>
<dbReference type="Gene3D" id="1.20.1250.20">
    <property type="entry name" value="MFS general substrate transporter like domains"/>
    <property type="match status" value="1"/>
</dbReference>
<feature type="transmembrane region" description="Helical" evidence="7">
    <location>
        <begin position="75"/>
        <end position="98"/>
    </location>
</feature>
<feature type="transmembrane region" description="Helical" evidence="7">
    <location>
        <begin position="269"/>
        <end position="288"/>
    </location>
</feature>
<dbReference type="Proteomes" id="UP001303115">
    <property type="component" value="Unassembled WGS sequence"/>
</dbReference>
<evidence type="ECO:0000256" key="1">
    <source>
        <dbReference type="ARBA" id="ARBA00004141"/>
    </source>
</evidence>
<proteinExistence type="predicted"/>
<evidence type="ECO:0000256" key="7">
    <source>
        <dbReference type="SAM" id="Phobius"/>
    </source>
</evidence>
<dbReference type="InterPro" id="IPR020846">
    <property type="entry name" value="MFS_dom"/>
</dbReference>
<feature type="compositionally biased region" description="Basic and acidic residues" evidence="6">
    <location>
        <begin position="1"/>
        <end position="12"/>
    </location>
</feature>
<evidence type="ECO:0000256" key="6">
    <source>
        <dbReference type="SAM" id="MobiDB-lite"/>
    </source>
</evidence>
<keyword evidence="4 7" id="KW-1133">Transmembrane helix</keyword>
<feature type="transmembrane region" description="Helical" evidence="7">
    <location>
        <begin position="140"/>
        <end position="159"/>
    </location>
</feature>
<keyword evidence="3 7" id="KW-0812">Transmembrane</keyword>
<evidence type="ECO:0000256" key="4">
    <source>
        <dbReference type="ARBA" id="ARBA00022989"/>
    </source>
</evidence>
<feature type="region of interest" description="Disordered" evidence="6">
    <location>
        <begin position="566"/>
        <end position="602"/>
    </location>
</feature>
<dbReference type="EMBL" id="MU854675">
    <property type="protein sequence ID" value="KAK4031932.1"/>
    <property type="molecule type" value="Genomic_DNA"/>
</dbReference>
<keyword evidence="5 7" id="KW-0472">Membrane</keyword>
<sequence length="602" mass="63779">MASDGDKSKRTSAEATGPGLEQTVVVSDSALPEEKDKPKTEVTADIGDATDTNDATKAEDAATPEYPQGWRLWTVYVATLLTMFLVPLDMTIVATAIPKITQEFHSLDHVGWYGSAFFLTLAVCQSPWGKVYKYYPVKTAYAASVFVFELGSLICAVARNSEMLIAGRVITGWGGAGVTIGTYVIISHLAPPAKAPAFIGGIGAAFSIASVAGPLMGGALTGEVTWRWCFYINLPIGGAAALIFLALLRNPKGPLPQATLGEKLLQLDILGTILAVASIVCYFLALEWGGVTKAWGDADVVGTLVGSVLLAIAFGLVQRWLDQRASIIPRILAQRHVAGGSLFMFLLSCANFLIIYNLPLYFQSVKGSNPTMSGIQTLPLIVSASLFVVVSGIAFTKFRFYQVYLFLGATFTTVGAGLLYTLKLDSSAGKYVGYQLVVGFGNGVCQQIPLTVVQAFSKPEDLATSMSTVLFFQLLSGALSVAAAQSVFINRLLAAAAELVPDVSRAMIISTGATDLERVFTSEQLPAIRESYLTGLRAAWAMAIACAGVALLTGLTLGFKRIEQPSAAQKGGGTAAEASTTEEEATQTQTKHETEVSKEAEP</sequence>
<evidence type="ECO:0000313" key="10">
    <source>
        <dbReference type="Proteomes" id="UP001303115"/>
    </source>
</evidence>
<dbReference type="PROSITE" id="PS50850">
    <property type="entry name" value="MFS"/>
    <property type="match status" value="1"/>
</dbReference>
<name>A0AAN6SLP5_9PEZI</name>
<evidence type="ECO:0000259" key="8">
    <source>
        <dbReference type="PROSITE" id="PS50850"/>
    </source>
</evidence>
<gene>
    <name evidence="9" type="ORF">C8A01DRAFT_41624</name>
</gene>
<dbReference type="SUPFAM" id="SSF103473">
    <property type="entry name" value="MFS general substrate transporter"/>
    <property type="match status" value="1"/>
</dbReference>
<feature type="transmembrane region" description="Helical" evidence="7">
    <location>
        <begin position="110"/>
        <end position="128"/>
    </location>
</feature>
<protein>
    <submittedName>
        <fullName evidence="9">Major facilitator superfamily domain-containing protein</fullName>
    </submittedName>
</protein>
<feature type="transmembrane region" description="Helical" evidence="7">
    <location>
        <begin position="225"/>
        <end position="248"/>
    </location>
</feature>
<feature type="transmembrane region" description="Helical" evidence="7">
    <location>
        <begin position="468"/>
        <end position="489"/>
    </location>
</feature>
<feature type="transmembrane region" description="Helical" evidence="7">
    <location>
        <begin position="165"/>
        <end position="186"/>
    </location>
</feature>
<dbReference type="GO" id="GO:0005886">
    <property type="term" value="C:plasma membrane"/>
    <property type="evidence" value="ECO:0007669"/>
    <property type="project" value="TreeGrafter"/>
</dbReference>
<feature type="region of interest" description="Disordered" evidence="6">
    <location>
        <begin position="1"/>
        <end position="61"/>
    </location>
</feature>
<feature type="transmembrane region" description="Helical" evidence="7">
    <location>
        <begin position="198"/>
        <end position="219"/>
    </location>
</feature>
<feature type="transmembrane region" description="Helical" evidence="7">
    <location>
        <begin position="300"/>
        <end position="321"/>
    </location>
</feature>
<dbReference type="FunFam" id="1.20.1250.20:FF:000196">
    <property type="entry name" value="MFS toxin efflux pump (AflT)"/>
    <property type="match status" value="1"/>
</dbReference>
<dbReference type="PANTHER" id="PTHR23501:SF177">
    <property type="entry name" value="MAJOR FACILITATOR SUPERFAMILY (MFS) PROFILE DOMAIN-CONTAINING PROTEIN-RELATED"/>
    <property type="match status" value="1"/>
</dbReference>
<feature type="domain" description="Major facilitator superfamily (MFS) profile" evidence="8">
    <location>
        <begin position="75"/>
        <end position="565"/>
    </location>
</feature>
<evidence type="ECO:0000256" key="3">
    <source>
        <dbReference type="ARBA" id="ARBA00022692"/>
    </source>
</evidence>
<dbReference type="PANTHER" id="PTHR23501">
    <property type="entry name" value="MAJOR FACILITATOR SUPERFAMILY"/>
    <property type="match status" value="1"/>
</dbReference>
<dbReference type="AlphaFoldDB" id="A0AAN6SLP5"/>
<keyword evidence="2" id="KW-0813">Transport</keyword>
<evidence type="ECO:0000313" key="9">
    <source>
        <dbReference type="EMBL" id="KAK4031932.1"/>
    </source>
</evidence>
<dbReference type="CDD" id="cd17502">
    <property type="entry name" value="MFS_Azr1_MDR_like"/>
    <property type="match status" value="1"/>
</dbReference>